<dbReference type="Gene3D" id="3.40.50.150">
    <property type="entry name" value="Vaccinia Virus protein VP39"/>
    <property type="match status" value="1"/>
</dbReference>
<feature type="domain" description="Methyltransferase type 11" evidence="1">
    <location>
        <begin position="37"/>
        <end position="130"/>
    </location>
</feature>
<dbReference type="PANTHER" id="PTHR45036">
    <property type="entry name" value="METHYLTRANSFERASE LIKE 7B"/>
    <property type="match status" value="1"/>
</dbReference>
<dbReference type="EMBL" id="RIAX01000007">
    <property type="protein sequence ID" value="RNF39200.1"/>
    <property type="molecule type" value="Genomic_DNA"/>
</dbReference>
<dbReference type="Pfam" id="PF08241">
    <property type="entry name" value="Methyltransf_11"/>
    <property type="match status" value="1"/>
</dbReference>
<dbReference type="InterPro" id="IPR052356">
    <property type="entry name" value="Thiol_S-MT"/>
</dbReference>
<reference evidence="2 3" key="1">
    <citation type="journal article" date="2018" name="Int. J. Syst. Evol. Microbiol.">
        <title>Planococcus salinus sp. nov., a moderately halophilic bacterium isolated from a saline-alkali soil.</title>
        <authorList>
            <person name="Gan L."/>
        </authorList>
    </citation>
    <scope>NUCLEOTIDE SEQUENCE [LARGE SCALE GENOMIC DNA]</scope>
    <source>
        <strain evidence="2 3">LCB217</strain>
    </source>
</reference>
<dbReference type="GO" id="GO:0008757">
    <property type="term" value="F:S-adenosylmethionine-dependent methyltransferase activity"/>
    <property type="evidence" value="ECO:0007669"/>
    <property type="project" value="InterPro"/>
</dbReference>
<dbReference type="PANTHER" id="PTHR45036:SF1">
    <property type="entry name" value="METHYLTRANSFERASE LIKE 7A"/>
    <property type="match status" value="1"/>
</dbReference>
<organism evidence="2 3">
    <name type="scientific">Planococcus salinus</name>
    <dbReference type="NCBI Taxonomy" id="1848460"/>
    <lineage>
        <taxon>Bacteria</taxon>
        <taxon>Bacillati</taxon>
        <taxon>Bacillota</taxon>
        <taxon>Bacilli</taxon>
        <taxon>Bacillales</taxon>
        <taxon>Caryophanaceae</taxon>
        <taxon>Planococcus</taxon>
    </lineage>
</organism>
<keyword evidence="2" id="KW-0489">Methyltransferase</keyword>
<dbReference type="Proteomes" id="UP000275473">
    <property type="component" value="Unassembled WGS sequence"/>
</dbReference>
<comment type="caution">
    <text evidence="2">The sequence shown here is derived from an EMBL/GenBank/DDBJ whole genome shotgun (WGS) entry which is preliminary data.</text>
</comment>
<evidence type="ECO:0000313" key="3">
    <source>
        <dbReference type="Proteomes" id="UP000275473"/>
    </source>
</evidence>
<keyword evidence="2" id="KW-0808">Transferase</keyword>
<dbReference type="CDD" id="cd02440">
    <property type="entry name" value="AdoMet_MTases"/>
    <property type="match status" value="1"/>
</dbReference>
<dbReference type="AlphaFoldDB" id="A0A3M8P7D8"/>
<proteinExistence type="predicted"/>
<sequence>MGTWFPKFYDPLMKPLEKMGFDKVRKELIAKAEGRVLEVGSGTGANFRHYRKAVEVDATEPNPLMLKQSIKQAEKSYVPVVLYPAKAEELPFPDKTFDTVTATLVFCTIPEPEKALQEIRRVCKQGAKILLFEHVRMNGKLAGKTQDLLTPIWKKAFDGCHLNRNTLELVKRSGLIVLDVTSYSGGLFLVIECVNG</sequence>
<dbReference type="InterPro" id="IPR013216">
    <property type="entry name" value="Methyltransf_11"/>
</dbReference>
<name>A0A3M8P7D8_9BACL</name>
<accession>A0A3M8P7D8</accession>
<gene>
    <name evidence="2" type="ORF">EEX84_10905</name>
</gene>
<dbReference type="InterPro" id="IPR029063">
    <property type="entry name" value="SAM-dependent_MTases_sf"/>
</dbReference>
<protein>
    <submittedName>
        <fullName evidence="2">Class I SAM-dependent methyltransferase</fullName>
    </submittedName>
</protein>
<keyword evidence="3" id="KW-1185">Reference proteome</keyword>
<dbReference type="RefSeq" id="WP_123165668.1">
    <property type="nucleotide sequence ID" value="NZ_RIAX01000007.1"/>
</dbReference>
<evidence type="ECO:0000313" key="2">
    <source>
        <dbReference type="EMBL" id="RNF39200.1"/>
    </source>
</evidence>
<dbReference type="GO" id="GO:0032259">
    <property type="term" value="P:methylation"/>
    <property type="evidence" value="ECO:0007669"/>
    <property type="project" value="UniProtKB-KW"/>
</dbReference>
<dbReference type="OrthoDB" id="9772751at2"/>
<dbReference type="SUPFAM" id="SSF53335">
    <property type="entry name" value="S-adenosyl-L-methionine-dependent methyltransferases"/>
    <property type="match status" value="1"/>
</dbReference>
<evidence type="ECO:0000259" key="1">
    <source>
        <dbReference type="Pfam" id="PF08241"/>
    </source>
</evidence>